<proteinExistence type="predicted"/>
<accession>A0AAW2KHY3</accession>
<organism evidence="1">
    <name type="scientific">Sesamum radiatum</name>
    <name type="common">Black benniseed</name>
    <dbReference type="NCBI Taxonomy" id="300843"/>
    <lineage>
        <taxon>Eukaryota</taxon>
        <taxon>Viridiplantae</taxon>
        <taxon>Streptophyta</taxon>
        <taxon>Embryophyta</taxon>
        <taxon>Tracheophyta</taxon>
        <taxon>Spermatophyta</taxon>
        <taxon>Magnoliopsida</taxon>
        <taxon>eudicotyledons</taxon>
        <taxon>Gunneridae</taxon>
        <taxon>Pentapetalae</taxon>
        <taxon>asterids</taxon>
        <taxon>lamiids</taxon>
        <taxon>Lamiales</taxon>
        <taxon>Pedaliaceae</taxon>
        <taxon>Sesamum</taxon>
    </lineage>
</organism>
<comment type="caution">
    <text evidence="1">The sequence shown here is derived from an EMBL/GenBank/DDBJ whole genome shotgun (WGS) entry which is preliminary data.</text>
</comment>
<dbReference type="EMBL" id="JACGWJ010000028">
    <property type="protein sequence ID" value="KAL0305874.1"/>
    <property type="molecule type" value="Genomic_DNA"/>
</dbReference>
<evidence type="ECO:0000313" key="1">
    <source>
        <dbReference type="EMBL" id="KAL0305874.1"/>
    </source>
</evidence>
<gene>
    <name evidence="1" type="ORF">Sradi_6004700</name>
</gene>
<protein>
    <submittedName>
        <fullName evidence="1">Uncharacterized protein</fullName>
    </submittedName>
</protein>
<reference evidence="1" key="1">
    <citation type="submission" date="2020-06" db="EMBL/GenBank/DDBJ databases">
        <authorList>
            <person name="Li T."/>
            <person name="Hu X."/>
            <person name="Zhang T."/>
            <person name="Song X."/>
            <person name="Zhang H."/>
            <person name="Dai N."/>
            <person name="Sheng W."/>
            <person name="Hou X."/>
            <person name="Wei L."/>
        </authorList>
    </citation>
    <scope>NUCLEOTIDE SEQUENCE</scope>
    <source>
        <strain evidence="1">G02</strain>
        <tissue evidence="1">Leaf</tissue>
    </source>
</reference>
<reference evidence="1" key="2">
    <citation type="journal article" date="2024" name="Plant">
        <title>Genomic evolution and insights into agronomic trait innovations of Sesamum species.</title>
        <authorList>
            <person name="Miao H."/>
            <person name="Wang L."/>
            <person name="Qu L."/>
            <person name="Liu H."/>
            <person name="Sun Y."/>
            <person name="Le M."/>
            <person name="Wang Q."/>
            <person name="Wei S."/>
            <person name="Zheng Y."/>
            <person name="Lin W."/>
            <person name="Duan Y."/>
            <person name="Cao H."/>
            <person name="Xiong S."/>
            <person name="Wang X."/>
            <person name="Wei L."/>
            <person name="Li C."/>
            <person name="Ma Q."/>
            <person name="Ju M."/>
            <person name="Zhao R."/>
            <person name="Li G."/>
            <person name="Mu C."/>
            <person name="Tian Q."/>
            <person name="Mei H."/>
            <person name="Zhang T."/>
            <person name="Gao T."/>
            <person name="Zhang H."/>
        </authorList>
    </citation>
    <scope>NUCLEOTIDE SEQUENCE</scope>
    <source>
        <strain evidence="1">G02</strain>
    </source>
</reference>
<sequence length="115" mass="12883">MSCIFSTGLCTLPAITLQTIRAFLKDGLPSNTWIESNALPLVEAVNTPMPSLSSFLVENPYLRIRQTRHLSDVQRLESPSCLESTLRLSRGISAVRSRRLSNVDVSWEFAGFDFH</sequence>
<name>A0AAW2KHY3_SESRA</name>
<dbReference type="AlphaFoldDB" id="A0AAW2KHY3"/>